<dbReference type="Proteomes" id="UP001189429">
    <property type="component" value="Unassembled WGS sequence"/>
</dbReference>
<evidence type="ECO:0000313" key="3">
    <source>
        <dbReference type="Proteomes" id="UP001189429"/>
    </source>
</evidence>
<comment type="caution">
    <text evidence="2">The sequence shown here is derived from an EMBL/GenBank/DDBJ whole genome shotgun (WGS) entry which is preliminary data.</text>
</comment>
<organism evidence="2 3">
    <name type="scientific">Prorocentrum cordatum</name>
    <dbReference type="NCBI Taxonomy" id="2364126"/>
    <lineage>
        <taxon>Eukaryota</taxon>
        <taxon>Sar</taxon>
        <taxon>Alveolata</taxon>
        <taxon>Dinophyceae</taxon>
        <taxon>Prorocentrales</taxon>
        <taxon>Prorocentraceae</taxon>
        <taxon>Prorocentrum</taxon>
    </lineage>
</organism>
<keyword evidence="3" id="KW-1185">Reference proteome</keyword>
<name>A0ABN9RE81_9DINO</name>
<evidence type="ECO:0000313" key="2">
    <source>
        <dbReference type="EMBL" id="CAK0817003.1"/>
    </source>
</evidence>
<reference evidence="2" key="1">
    <citation type="submission" date="2023-10" db="EMBL/GenBank/DDBJ databases">
        <authorList>
            <person name="Chen Y."/>
            <person name="Shah S."/>
            <person name="Dougan E. K."/>
            <person name="Thang M."/>
            <person name="Chan C."/>
        </authorList>
    </citation>
    <scope>NUCLEOTIDE SEQUENCE [LARGE SCALE GENOMIC DNA]</scope>
</reference>
<evidence type="ECO:0000256" key="1">
    <source>
        <dbReference type="SAM" id="MobiDB-lite"/>
    </source>
</evidence>
<sequence length="60" mass="6595">VCSAGGRQPGQGDSRGQDGPRRRPEGARRRAGRPQEPPLAVRRGGHSLRGELKRRREAEI</sequence>
<dbReference type="EMBL" id="CAUYUJ010006331">
    <property type="protein sequence ID" value="CAK0817003.1"/>
    <property type="molecule type" value="Genomic_DNA"/>
</dbReference>
<accession>A0ABN9RE81</accession>
<feature type="compositionally biased region" description="Basic and acidic residues" evidence="1">
    <location>
        <begin position="15"/>
        <end position="28"/>
    </location>
</feature>
<feature type="region of interest" description="Disordered" evidence="1">
    <location>
        <begin position="1"/>
        <end position="60"/>
    </location>
</feature>
<feature type="compositionally biased region" description="Basic and acidic residues" evidence="1">
    <location>
        <begin position="48"/>
        <end position="60"/>
    </location>
</feature>
<feature type="non-terminal residue" evidence="2">
    <location>
        <position position="60"/>
    </location>
</feature>
<protein>
    <submittedName>
        <fullName evidence="2">Uncharacterized protein</fullName>
    </submittedName>
</protein>
<proteinExistence type="predicted"/>
<gene>
    <name evidence="2" type="ORF">PCOR1329_LOCUS19732</name>
</gene>
<feature type="non-terminal residue" evidence="2">
    <location>
        <position position="1"/>
    </location>
</feature>